<dbReference type="SUPFAM" id="SSF50630">
    <property type="entry name" value="Acid proteases"/>
    <property type="match status" value="1"/>
</dbReference>
<comment type="caution">
    <text evidence="2">The sequence shown here is derived from an EMBL/GenBank/DDBJ whole genome shotgun (WGS) entry which is preliminary data.</text>
</comment>
<feature type="compositionally biased region" description="Polar residues" evidence="1">
    <location>
        <begin position="94"/>
        <end position="110"/>
    </location>
</feature>
<dbReference type="PROSITE" id="PS00141">
    <property type="entry name" value="ASP_PROTEASE"/>
    <property type="match status" value="1"/>
</dbReference>
<keyword evidence="3" id="KW-1185">Reference proteome</keyword>
<feature type="region of interest" description="Disordered" evidence="1">
    <location>
        <begin position="80"/>
        <end position="110"/>
    </location>
</feature>
<organism evidence="2 3">
    <name type="scientific">Eumeta variegata</name>
    <name type="common">Bagworm moth</name>
    <name type="synonym">Eumeta japonica</name>
    <dbReference type="NCBI Taxonomy" id="151549"/>
    <lineage>
        <taxon>Eukaryota</taxon>
        <taxon>Metazoa</taxon>
        <taxon>Ecdysozoa</taxon>
        <taxon>Arthropoda</taxon>
        <taxon>Hexapoda</taxon>
        <taxon>Insecta</taxon>
        <taxon>Pterygota</taxon>
        <taxon>Neoptera</taxon>
        <taxon>Endopterygota</taxon>
        <taxon>Lepidoptera</taxon>
        <taxon>Glossata</taxon>
        <taxon>Ditrysia</taxon>
        <taxon>Tineoidea</taxon>
        <taxon>Psychidae</taxon>
        <taxon>Oiketicinae</taxon>
        <taxon>Eumeta</taxon>
    </lineage>
</organism>
<dbReference type="AlphaFoldDB" id="A0A4C1VAW8"/>
<dbReference type="InterPro" id="IPR021109">
    <property type="entry name" value="Peptidase_aspartic_dom_sf"/>
</dbReference>
<dbReference type="GO" id="GO:0004190">
    <property type="term" value="F:aspartic-type endopeptidase activity"/>
    <property type="evidence" value="ECO:0007669"/>
    <property type="project" value="InterPro"/>
</dbReference>
<name>A0A4C1VAW8_EUMVA</name>
<accession>A0A4C1VAW8</accession>
<sequence>MGAECDLNLRPVLRKQRTPYKQVDNRRNFATAGQNGSSTLLVLRPRQRANLCDTDETRLASKGPRGRIATLTFSEYYVTSTSDKSPGKRERATAANQLRNGQPTSDEATRQVNTDNMYAKVVVKEGIVQALLDSGADVSCVNANITDTNNQEKIACTACVLHAGAHRTEVGVRGDDVFRGLGRQERKILISMQLSPDYHAREAIKGR</sequence>
<dbReference type="InterPro" id="IPR001969">
    <property type="entry name" value="Aspartic_peptidase_AS"/>
</dbReference>
<reference evidence="2 3" key="1">
    <citation type="journal article" date="2019" name="Commun. Biol.">
        <title>The bagworm genome reveals a unique fibroin gene that provides high tensile strength.</title>
        <authorList>
            <person name="Kono N."/>
            <person name="Nakamura H."/>
            <person name="Ohtoshi R."/>
            <person name="Tomita M."/>
            <person name="Numata K."/>
            <person name="Arakawa K."/>
        </authorList>
    </citation>
    <scope>NUCLEOTIDE SEQUENCE [LARGE SCALE GENOMIC DNA]</scope>
</reference>
<protein>
    <submittedName>
        <fullName evidence="2">Uncharacterized protein</fullName>
    </submittedName>
</protein>
<gene>
    <name evidence="2" type="ORF">EVAR_85537_1</name>
</gene>
<evidence type="ECO:0000256" key="1">
    <source>
        <dbReference type="SAM" id="MobiDB-lite"/>
    </source>
</evidence>
<evidence type="ECO:0000313" key="2">
    <source>
        <dbReference type="EMBL" id="GBP36288.1"/>
    </source>
</evidence>
<dbReference type="Proteomes" id="UP000299102">
    <property type="component" value="Unassembled WGS sequence"/>
</dbReference>
<evidence type="ECO:0000313" key="3">
    <source>
        <dbReference type="Proteomes" id="UP000299102"/>
    </source>
</evidence>
<dbReference type="GO" id="GO:0006508">
    <property type="term" value="P:proteolysis"/>
    <property type="evidence" value="ECO:0007669"/>
    <property type="project" value="InterPro"/>
</dbReference>
<proteinExistence type="predicted"/>
<dbReference type="EMBL" id="BGZK01000316">
    <property type="protein sequence ID" value="GBP36288.1"/>
    <property type="molecule type" value="Genomic_DNA"/>
</dbReference>